<sequence length="199" mass="21733">MGLEAQREHVRAYLAQCSGELAEEFIEVESGTAKDRPILVKSIARCRQLRATLVIAKLDRLARSVAFISSLMESGTEFVAVDVPFANKLMLHLMAAFAEHERGEISARTRAALAAAKARGVVLGSNGNVLATRHKEEAQRYAEKFRGQVSEILSNGVLTVRDVATELNKCGLRTRQNTLWGPSTTSRLLSRLGAQKSGL</sequence>
<accession>A0A841LB03</accession>
<dbReference type="Pfam" id="PF00239">
    <property type="entry name" value="Resolvase"/>
    <property type="match status" value="1"/>
</dbReference>
<reference evidence="4 5" key="1">
    <citation type="submission" date="2020-08" db="EMBL/GenBank/DDBJ databases">
        <title>Genomic Encyclopedia of Type Strains, Phase IV (KMG-IV): sequencing the most valuable type-strain genomes for metagenomic binning, comparative biology and taxonomic classification.</title>
        <authorList>
            <person name="Goeker M."/>
        </authorList>
    </citation>
    <scope>NUCLEOTIDE SEQUENCE [LARGE SCALE GENOMIC DNA]</scope>
    <source>
        <strain evidence="4 5">DSM 102189</strain>
    </source>
</reference>
<organism evidence="4 5">
    <name type="scientific">Polymorphobacter multimanifer</name>
    <dbReference type="NCBI Taxonomy" id="1070431"/>
    <lineage>
        <taxon>Bacteria</taxon>
        <taxon>Pseudomonadati</taxon>
        <taxon>Pseudomonadota</taxon>
        <taxon>Alphaproteobacteria</taxon>
        <taxon>Sphingomonadales</taxon>
        <taxon>Sphingosinicellaceae</taxon>
        <taxon>Polymorphobacter</taxon>
    </lineage>
</organism>
<gene>
    <name evidence="4" type="ORF">FHS79_003517</name>
</gene>
<protein>
    <submittedName>
        <fullName evidence="4">DNA invertase Pin-like site-specific DNA recombinase</fullName>
    </submittedName>
</protein>
<proteinExistence type="predicted"/>
<dbReference type="Gene3D" id="3.40.50.1390">
    <property type="entry name" value="Resolvase, N-terminal catalytic domain"/>
    <property type="match status" value="1"/>
</dbReference>
<dbReference type="InterPro" id="IPR050639">
    <property type="entry name" value="SSR_resolvase"/>
</dbReference>
<keyword evidence="2" id="KW-0233">DNA recombination</keyword>
<evidence type="ECO:0000256" key="1">
    <source>
        <dbReference type="ARBA" id="ARBA00023125"/>
    </source>
</evidence>
<dbReference type="AlphaFoldDB" id="A0A841LB03"/>
<feature type="domain" description="Resolvase/invertase-type recombinase catalytic" evidence="3">
    <location>
        <begin position="1"/>
        <end position="120"/>
    </location>
</feature>
<dbReference type="EMBL" id="JACIIV010000042">
    <property type="protein sequence ID" value="MBB6229316.1"/>
    <property type="molecule type" value="Genomic_DNA"/>
</dbReference>
<evidence type="ECO:0000313" key="5">
    <source>
        <dbReference type="Proteomes" id="UP000538147"/>
    </source>
</evidence>
<dbReference type="InterPro" id="IPR006119">
    <property type="entry name" value="Resolv_N"/>
</dbReference>
<dbReference type="PANTHER" id="PTHR30461">
    <property type="entry name" value="DNA-INVERTASE FROM LAMBDOID PROPHAGE"/>
    <property type="match status" value="1"/>
</dbReference>
<keyword evidence="5" id="KW-1185">Reference proteome</keyword>
<comment type="caution">
    <text evidence="4">The sequence shown here is derived from an EMBL/GenBank/DDBJ whole genome shotgun (WGS) entry which is preliminary data.</text>
</comment>
<evidence type="ECO:0000313" key="4">
    <source>
        <dbReference type="EMBL" id="MBB6229316.1"/>
    </source>
</evidence>
<dbReference type="SUPFAM" id="SSF53041">
    <property type="entry name" value="Resolvase-like"/>
    <property type="match status" value="1"/>
</dbReference>
<keyword evidence="1" id="KW-0238">DNA-binding</keyword>
<dbReference type="SMART" id="SM00857">
    <property type="entry name" value="Resolvase"/>
    <property type="match status" value="1"/>
</dbReference>
<dbReference type="PANTHER" id="PTHR30461:SF2">
    <property type="entry name" value="SERINE RECOMBINASE PINE-RELATED"/>
    <property type="match status" value="1"/>
</dbReference>
<evidence type="ECO:0000256" key="2">
    <source>
        <dbReference type="ARBA" id="ARBA00023172"/>
    </source>
</evidence>
<dbReference type="Proteomes" id="UP000538147">
    <property type="component" value="Unassembled WGS sequence"/>
</dbReference>
<dbReference type="PROSITE" id="PS51736">
    <property type="entry name" value="RECOMBINASES_3"/>
    <property type="match status" value="1"/>
</dbReference>
<evidence type="ECO:0000259" key="3">
    <source>
        <dbReference type="PROSITE" id="PS51736"/>
    </source>
</evidence>
<name>A0A841LB03_9SPHN</name>
<dbReference type="GO" id="GO:0000150">
    <property type="term" value="F:DNA strand exchange activity"/>
    <property type="evidence" value="ECO:0007669"/>
    <property type="project" value="InterPro"/>
</dbReference>
<dbReference type="GO" id="GO:0003677">
    <property type="term" value="F:DNA binding"/>
    <property type="evidence" value="ECO:0007669"/>
    <property type="project" value="UniProtKB-KW"/>
</dbReference>
<dbReference type="InterPro" id="IPR036162">
    <property type="entry name" value="Resolvase-like_N_sf"/>
</dbReference>